<sequence length="131" mass="15661">MKVIIDITLIEGNKDYIEIMDHTIDLETEWEIERYVELKDSMKAFIEAMLKKQKNGIENKERIEEITITDNMKNKTKGFKRIWEELSQEEEKIGMEIKEESNYQKGFDTLTRELFNMEKNTIRNCYGIGKI</sequence>
<dbReference type="AlphaFoldDB" id="A0A397S9M4"/>
<reference evidence="1 2" key="1">
    <citation type="submission" date="2018-06" db="EMBL/GenBank/DDBJ databases">
        <title>Comparative genomics reveals the genomic features of Rhizophagus irregularis, R. cerebriforme, R. diaphanum and Gigaspora rosea, and their symbiotic lifestyle signature.</title>
        <authorList>
            <person name="Morin E."/>
            <person name="San Clemente H."/>
            <person name="Chen E.C.H."/>
            <person name="De La Providencia I."/>
            <person name="Hainaut M."/>
            <person name="Kuo A."/>
            <person name="Kohler A."/>
            <person name="Murat C."/>
            <person name="Tang N."/>
            <person name="Roy S."/>
            <person name="Loubradou J."/>
            <person name="Henrissat B."/>
            <person name="Grigoriev I.V."/>
            <person name="Corradi N."/>
            <person name="Roux C."/>
            <person name="Martin F.M."/>
        </authorList>
    </citation>
    <scope>NUCLEOTIDE SEQUENCE [LARGE SCALE GENOMIC DNA]</scope>
    <source>
        <strain evidence="1 2">DAOM 227022</strain>
    </source>
</reference>
<keyword evidence="2" id="KW-1185">Reference proteome</keyword>
<protein>
    <submittedName>
        <fullName evidence="1">Uncharacterized protein</fullName>
    </submittedName>
</protein>
<organism evidence="1 2">
    <name type="scientific">Glomus cerebriforme</name>
    <dbReference type="NCBI Taxonomy" id="658196"/>
    <lineage>
        <taxon>Eukaryota</taxon>
        <taxon>Fungi</taxon>
        <taxon>Fungi incertae sedis</taxon>
        <taxon>Mucoromycota</taxon>
        <taxon>Glomeromycotina</taxon>
        <taxon>Glomeromycetes</taxon>
        <taxon>Glomerales</taxon>
        <taxon>Glomeraceae</taxon>
        <taxon>Glomus</taxon>
    </lineage>
</organism>
<evidence type="ECO:0000313" key="1">
    <source>
        <dbReference type="EMBL" id="RIA82668.1"/>
    </source>
</evidence>
<comment type="caution">
    <text evidence="1">The sequence shown here is derived from an EMBL/GenBank/DDBJ whole genome shotgun (WGS) entry which is preliminary data.</text>
</comment>
<dbReference type="EMBL" id="QKYT01000642">
    <property type="protein sequence ID" value="RIA82668.1"/>
    <property type="molecule type" value="Genomic_DNA"/>
</dbReference>
<name>A0A397S9M4_9GLOM</name>
<dbReference type="Proteomes" id="UP000265703">
    <property type="component" value="Unassembled WGS sequence"/>
</dbReference>
<gene>
    <name evidence="1" type="ORF">C1645_834993</name>
</gene>
<evidence type="ECO:0000313" key="2">
    <source>
        <dbReference type="Proteomes" id="UP000265703"/>
    </source>
</evidence>
<proteinExistence type="predicted"/>
<accession>A0A397S9M4</accession>